<organism evidence="1 2">
    <name type="scientific">Neurospora intermedia</name>
    <dbReference type="NCBI Taxonomy" id="5142"/>
    <lineage>
        <taxon>Eukaryota</taxon>
        <taxon>Fungi</taxon>
        <taxon>Dikarya</taxon>
        <taxon>Ascomycota</taxon>
        <taxon>Pezizomycotina</taxon>
        <taxon>Sordariomycetes</taxon>
        <taxon>Sordariomycetidae</taxon>
        <taxon>Sordariales</taxon>
        <taxon>Sordariaceae</taxon>
        <taxon>Neurospora</taxon>
    </lineage>
</organism>
<dbReference type="EMBL" id="JAVLET010000001">
    <property type="protein sequence ID" value="KAL0474781.1"/>
    <property type="molecule type" value="Genomic_DNA"/>
</dbReference>
<evidence type="ECO:0000313" key="1">
    <source>
        <dbReference type="EMBL" id="KAL0474781.1"/>
    </source>
</evidence>
<accession>A0ABR3DQ30</accession>
<name>A0ABR3DQ30_NEUIN</name>
<reference evidence="1 2" key="1">
    <citation type="submission" date="2023-09" db="EMBL/GenBank/DDBJ databases">
        <title>Multi-omics analysis of a traditional fermented food reveals byproduct-associated fungal strains for waste-to-food upcycling.</title>
        <authorList>
            <consortium name="Lawrence Berkeley National Laboratory"/>
            <person name="Rekdal V.M."/>
            <person name="Villalobos-Escobedo J.M."/>
            <person name="Rodriguez-Valeron N."/>
            <person name="Garcia M.O."/>
            <person name="Vasquez D.P."/>
            <person name="Damayanti I."/>
            <person name="Sorensen P.M."/>
            <person name="Baidoo E.E."/>
            <person name="De Carvalho A.C."/>
            <person name="Riley R."/>
            <person name="Lipzen A."/>
            <person name="He G."/>
            <person name="Yan M."/>
            <person name="Haridas S."/>
            <person name="Daum C."/>
            <person name="Yoshinaga Y."/>
            <person name="Ng V."/>
            <person name="Grigoriev I.V."/>
            <person name="Munk R."/>
            <person name="Nuraida L."/>
            <person name="Wijaya C.H."/>
            <person name="Morales P.-C."/>
            <person name="Keasling J.D."/>
        </authorList>
    </citation>
    <scope>NUCLEOTIDE SEQUENCE [LARGE SCALE GENOMIC DNA]</scope>
    <source>
        <strain evidence="1 2">FGSC 2613</strain>
    </source>
</reference>
<keyword evidence="2" id="KW-1185">Reference proteome</keyword>
<comment type="caution">
    <text evidence="1">The sequence shown here is derived from an EMBL/GenBank/DDBJ whole genome shotgun (WGS) entry which is preliminary data.</text>
</comment>
<proteinExistence type="predicted"/>
<sequence>MDDVGVVGVGVVSRRKDVPREQEGWKVDSGGLGGLQLLPRTIRGGVAVARSTEVREVAAHCRRDSLERSRPRPVVPEWKEASVKWGSLCFASRP</sequence>
<protein>
    <submittedName>
        <fullName evidence="1">Uncharacterized protein</fullName>
    </submittedName>
</protein>
<dbReference type="Proteomes" id="UP001451303">
    <property type="component" value="Unassembled WGS sequence"/>
</dbReference>
<evidence type="ECO:0000313" key="2">
    <source>
        <dbReference type="Proteomes" id="UP001451303"/>
    </source>
</evidence>
<gene>
    <name evidence="1" type="ORF">QR685DRAFT_23073</name>
</gene>